<dbReference type="InterPro" id="IPR013087">
    <property type="entry name" value="Znf_C2H2_type"/>
</dbReference>
<dbReference type="PROSITE" id="PS00636">
    <property type="entry name" value="DNAJ_1"/>
    <property type="match status" value="1"/>
</dbReference>
<evidence type="ECO:0000256" key="4">
    <source>
        <dbReference type="PROSITE-ProRule" id="PRU00042"/>
    </source>
</evidence>
<dbReference type="CDD" id="cd06257">
    <property type="entry name" value="DnaJ"/>
    <property type="match status" value="1"/>
</dbReference>
<keyword evidence="3" id="KW-0862">Zinc</keyword>
<dbReference type="GO" id="GO:0005737">
    <property type="term" value="C:cytoplasm"/>
    <property type="evidence" value="ECO:0007669"/>
    <property type="project" value="TreeGrafter"/>
</dbReference>
<feature type="compositionally biased region" description="Acidic residues" evidence="5">
    <location>
        <begin position="473"/>
        <end position="489"/>
    </location>
</feature>
<organism evidence="8 9">
    <name type="scientific">Cutaneotrichosporon spelunceum</name>
    <dbReference type="NCBI Taxonomy" id="1672016"/>
    <lineage>
        <taxon>Eukaryota</taxon>
        <taxon>Fungi</taxon>
        <taxon>Dikarya</taxon>
        <taxon>Basidiomycota</taxon>
        <taxon>Agaricomycotina</taxon>
        <taxon>Tremellomycetes</taxon>
        <taxon>Trichosporonales</taxon>
        <taxon>Trichosporonaceae</taxon>
        <taxon>Cutaneotrichosporon</taxon>
    </lineage>
</organism>
<name>A0AAD3Y963_9TREE</name>
<feature type="region of interest" description="Disordered" evidence="5">
    <location>
        <begin position="768"/>
        <end position="794"/>
    </location>
</feature>
<evidence type="ECO:0000256" key="3">
    <source>
        <dbReference type="ARBA" id="ARBA00022833"/>
    </source>
</evidence>
<evidence type="ECO:0000256" key="2">
    <source>
        <dbReference type="ARBA" id="ARBA00022771"/>
    </source>
</evidence>
<dbReference type="GO" id="GO:0008270">
    <property type="term" value="F:zinc ion binding"/>
    <property type="evidence" value="ECO:0007669"/>
    <property type="project" value="UniProtKB-KW"/>
</dbReference>
<feature type="compositionally biased region" description="Basic and acidic residues" evidence="5">
    <location>
        <begin position="448"/>
        <end position="463"/>
    </location>
</feature>
<gene>
    <name evidence="8" type="ORF">CspeluHIS016_0111470</name>
</gene>
<dbReference type="Pfam" id="PF21884">
    <property type="entry name" value="ZUO1-like_ZHD"/>
    <property type="match status" value="1"/>
</dbReference>
<dbReference type="Gene3D" id="3.30.160.60">
    <property type="entry name" value="Classic Zinc Finger"/>
    <property type="match status" value="1"/>
</dbReference>
<reference evidence="8" key="2">
    <citation type="submission" date="2023-06" db="EMBL/GenBank/DDBJ databases">
        <authorList>
            <person name="Kobayashi Y."/>
            <person name="Kayamori A."/>
            <person name="Aoki K."/>
            <person name="Shiwa Y."/>
            <person name="Fujita N."/>
            <person name="Sugita T."/>
            <person name="Iwasaki W."/>
            <person name="Tanaka N."/>
            <person name="Takashima M."/>
        </authorList>
    </citation>
    <scope>NUCLEOTIDE SEQUENCE</scope>
    <source>
        <strain evidence="8">HIS016</strain>
    </source>
</reference>
<feature type="compositionally biased region" description="Basic and acidic residues" evidence="5">
    <location>
        <begin position="572"/>
        <end position="582"/>
    </location>
</feature>
<dbReference type="SMART" id="SM00451">
    <property type="entry name" value="ZnF_U1"/>
    <property type="match status" value="1"/>
</dbReference>
<dbReference type="PROSITE" id="PS50076">
    <property type="entry name" value="DNAJ_2"/>
    <property type="match status" value="1"/>
</dbReference>
<protein>
    <recommendedName>
        <fullName evidence="10">DnaJ-domain-containing protein</fullName>
    </recommendedName>
</protein>
<evidence type="ECO:0000256" key="1">
    <source>
        <dbReference type="ARBA" id="ARBA00022723"/>
    </source>
</evidence>
<dbReference type="PANTHER" id="PTHR44029:SF1">
    <property type="entry name" value="DNAJ HOMOLOG SUBFAMILY C MEMBER 21"/>
    <property type="match status" value="1"/>
</dbReference>
<evidence type="ECO:0000256" key="5">
    <source>
        <dbReference type="SAM" id="MobiDB-lite"/>
    </source>
</evidence>
<dbReference type="PANTHER" id="PTHR44029">
    <property type="entry name" value="DNAJ HOMOLOG SUBFAMILY C MEMBER 21"/>
    <property type="match status" value="1"/>
</dbReference>
<feature type="compositionally biased region" description="Basic and acidic residues" evidence="5">
    <location>
        <begin position="297"/>
        <end position="314"/>
    </location>
</feature>
<dbReference type="PROSITE" id="PS00028">
    <property type="entry name" value="ZINC_FINGER_C2H2_1"/>
    <property type="match status" value="1"/>
</dbReference>
<feature type="compositionally biased region" description="Basic and acidic residues" evidence="5">
    <location>
        <begin position="537"/>
        <end position="558"/>
    </location>
</feature>
<dbReference type="EMBL" id="BTCM01000001">
    <property type="protein sequence ID" value="GMK54561.1"/>
    <property type="molecule type" value="Genomic_DNA"/>
</dbReference>
<proteinExistence type="predicted"/>
<dbReference type="InterPro" id="IPR001623">
    <property type="entry name" value="DnaJ_domain"/>
</dbReference>
<evidence type="ECO:0000313" key="9">
    <source>
        <dbReference type="Proteomes" id="UP001222932"/>
    </source>
</evidence>
<evidence type="ECO:0000259" key="7">
    <source>
        <dbReference type="PROSITE" id="PS50157"/>
    </source>
</evidence>
<feature type="domain" description="C2H2-type" evidence="7">
    <location>
        <begin position="359"/>
        <end position="383"/>
    </location>
</feature>
<dbReference type="SMART" id="SM00271">
    <property type="entry name" value="DnaJ"/>
    <property type="match status" value="1"/>
</dbReference>
<evidence type="ECO:0000259" key="6">
    <source>
        <dbReference type="PROSITE" id="PS50076"/>
    </source>
</evidence>
<keyword evidence="9" id="KW-1185">Reference proteome</keyword>
<feature type="region of interest" description="Disordered" evidence="5">
    <location>
        <begin position="279"/>
        <end position="349"/>
    </location>
</feature>
<evidence type="ECO:0008006" key="10">
    <source>
        <dbReference type="Google" id="ProtNLM"/>
    </source>
</evidence>
<feature type="region of interest" description="Disordered" evidence="5">
    <location>
        <begin position="394"/>
        <end position="429"/>
    </location>
</feature>
<dbReference type="InterPro" id="IPR003604">
    <property type="entry name" value="Matrin/U1-like-C_Znf_C2H2"/>
</dbReference>
<dbReference type="InterPro" id="IPR022755">
    <property type="entry name" value="Znf_C2H2_jaz"/>
</dbReference>
<dbReference type="InterPro" id="IPR036236">
    <property type="entry name" value="Znf_C2H2_sf"/>
</dbReference>
<feature type="compositionally biased region" description="Acidic residues" evidence="5">
    <location>
        <begin position="330"/>
        <end position="344"/>
    </location>
</feature>
<dbReference type="InterPro" id="IPR012942">
    <property type="entry name" value="SRR1-like"/>
</dbReference>
<dbReference type="Pfam" id="PF07985">
    <property type="entry name" value="SRR1"/>
    <property type="match status" value="1"/>
</dbReference>
<feature type="region of interest" description="Disordered" evidence="5">
    <location>
        <begin position="448"/>
        <end position="598"/>
    </location>
</feature>
<dbReference type="SUPFAM" id="SSF46565">
    <property type="entry name" value="Chaperone J-domain"/>
    <property type="match status" value="1"/>
</dbReference>
<dbReference type="InterPro" id="IPR054076">
    <property type="entry name" value="ZUO1-like_ZHD"/>
</dbReference>
<dbReference type="Pfam" id="PF12171">
    <property type="entry name" value="zf-C2H2_jaz"/>
    <property type="match status" value="1"/>
</dbReference>
<dbReference type="InterPro" id="IPR051964">
    <property type="entry name" value="Chaperone_stress_response"/>
</dbReference>
<dbReference type="PROSITE" id="PS50157">
    <property type="entry name" value="ZINC_FINGER_C2H2_2"/>
    <property type="match status" value="1"/>
</dbReference>
<accession>A0AAD3Y963</accession>
<dbReference type="InterPro" id="IPR018253">
    <property type="entry name" value="DnaJ_domain_CS"/>
</dbReference>
<dbReference type="Pfam" id="PF00226">
    <property type="entry name" value="DnaJ"/>
    <property type="match status" value="1"/>
</dbReference>
<keyword evidence="1" id="KW-0479">Metal-binding</keyword>
<dbReference type="InterPro" id="IPR036869">
    <property type="entry name" value="J_dom_sf"/>
</dbReference>
<feature type="domain" description="J" evidence="6">
    <location>
        <begin position="20"/>
        <end position="86"/>
    </location>
</feature>
<dbReference type="GO" id="GO:0003676">
    <property type="term" value="F:nucleic acid binding"/>
    <property type="evidence" value="ECO:0007669"/>
    <property type="project" value="InterPro"/>
</dbReference>
<dbReference type="Gene3D" id="1.10.287.110">
    <property type="entry name" value="DnaJ domain"/>
    <property type="match status" value="1"/>
</dbReference>
<dbReference type="PRINTS" id="PR00625">
    <property type="entry name" value="JDOMAIN"/>
</dbReference>
<feature type="compositionally biased region" description="Acidic residues" evidence="5">
    <location>
        <begin position="413"/>
        <end position="429"/>
    </location>
</feature>
<comment type="caution">
    <text evidence="8">The sequence shown here is derived from an EMBL/GenBank/DDBJ whole genome shotgun (WGS) entry which is preliminary data.</text>
</comment>
<dbReference type="AlphaFoldDB" id="A0AAD3Y963"/>
<sequence>MGNDQSRTRGDKEEPEGPIDYYELLQVDVEATPDEIKKSYRKLALINHPDKNHHRVDEATKIFADLQQAYEVLSDPNERAFYDRHRNDHIETNDDDFYDHVRAGDAGVADPKSKFNRRKRGDPGVKTDQLMRFFNPKLARKTDDSAEGFYSVYRTLFNVLASDEVLHTPDGSVPVHYPSFGDSTTPYAPPPGLTKAEKAQSDWARDFYTAWAEFTTEKRFEWVEKWDTHRAESREIRRLMEKENKKAREDHRKEYIDTVRMLVSFIQHRDPRCKAYQAEMKKKRPAGSGTSTPRRAPRVDAEAAKRREEERMRAAEAFQEQEWQKVKVDSDEEDDVDEYAEEGDGTGIRMDDGEGGEIFECVACNKTFQSEASWSNHERSKKHKQSVWRMAKEMRAENTGFDEDDFATPLETPAEEFGEAELDDEELMLELMQLEELDLLEAEEKSKLSAMKEAKKRKEEAASRDAVPSEPGDQPEPEPEPQPEPEPEPETAPQRRKARKEPSRRSTPVVDDDDSDAPSTAEPQMSKRDKRRLREARKKEEAEVAKEAFKEKRKEAKKAAKAGLVPPPPMTTKEREMERAEKQFVQPKRKGKKNQKEDKVAVVTDDDVERAVADVQGMRAKLIEKWGEDWHAVMERVKPLLFDSAQKDLVILCLGLGKPYGDRTAKIQLALALELAAAVGAPPSSISAFDPVFDEGDTRVLTSLSVTVMTDNLRGEHELTDKPTLVYMPHCSKALYEAFLAKNYSTRLASRMVLLGNDLGEYLPGFVRETPGQEKEEDEFQKPKKKRKGRAAPRTYEDGVLRRLVPHFEVAALSDLPETNLPGFARAFLSLAFQWLPVDSVEKVDWETPLPPVQWPEDGEVV</sequence>
<dbReference type="Proteomes" id="UP001222932">
    <property type="component" value="Unassembled WGS sequence"/>
</dbReference>
<dbReference type="SUPFAM" id="SSF57667">
    <property type="entry name" value="beta-beta-alpha zinc fingers"/>
    <property type="match status" value="1"/>
</dbReference>
<keyword evidence="2 4" id="KW-0863">Zinc-finger</keyword>
<evidence type="ECO:0000313" key="8">
    <source>
        <dbReference type="EMBL" id="GMK54561.1"/>
    </source>
</evidence>
<reference evidence="8" key="1">
    <citation type="journal article" date="2023" name="BMC Genomics">
        <title>Chromosome-level genome assemblies of Cutaneotrichosporon spp. (Trichosporonales, Basidiomycota) reveal imbalanced evolution between nucleotide sequences and chromosome synteny.</title>
        <authorList>
            <person name="Kobayashi Y."/>
            <person name="Kayamori A."/>
            <person name="Aoki K."/>
            <person name="Shiwa Y."/>
            <person name="Matsutani M."/>
            <person name="Fujita N."/>
            <person name="Sugita T."/>
            <person name="Iwasaki W."/>
            <person name="Tanaka N."/>
            <person name="Takashima M."/>
        </authorList>
    </citation>
    <scope>NUCLEOTIDE SEQUENCE</scope>
    <source>
        <strain evidence="8">HIS016</strain>
    </source>
</reference>